<feature type="domain" description="B12-dependent ribonucleotide reductase insertion" evidence="6">
    <location>
        <begin position="239"/>
        <end position="318"/>
    </location>
</feature>
<reference evidence="7 8" key="1">
    <citation type="submission" date="2024-06" db="EMBL/GenBank/DDBJ databases">
        <title>Genomics of switchgrass bacterial isolates.</title>
        <authorList>
            <person name="Shade A."/>
        </authorList>
    </citation>
    <scope>NUCLEOTIDE SEQUENCE [LARGE SCALE GENOMIC DNA]</scope>
    <source>
        <strain evidence="7 8">PvP084</strain>
    </source>
</reference>
<evidence type="ECO:0000259" key="6">
    <source>
        <dbReference type="Pfam" id="PF21995"/>
    </source>
</evidence>
<comment type="caution">
    <text evidence="7">The sequence shown here is derived from an EMBL/GenBank/DDBJ whole genome shotgun (WGS) entry which is preliminary data.</text>
</comment>
<dbReference type="PANTHER" id="PTHR43371:SF1">
    <property type="entry name" value="RIBONUCLEOSIDE-DIPHOSPHATE REDUCTASE"/>
    <property type="match status" value="1"/>
</dbReference>
<dbReference type="InterPro" id="IPR050862">
    <property type="entry name" value="RdRp_reductase_class-2"/>
</dbReference>
<feature type="region of interest" description="Disordered" evidence="5">
    <location>
        <begin position="399"/>
        <end position="438"/>
    </location>
</feature>
<dbReference type="Gene3D" id="3.20.70.20">
    <property type="match status" value="1"/>
</dbReference>
<evidence type="ECO:0000256" key="1">
    <source>
        <dbReference type="ARBA" id="ARBA00001922"/>
    </source>
</evidence>
<gene>
    <name evidence="7" type="ORF">ABIC20_007420</name>
</gene>
<comment type="cofactor">
    <cofactor evidence="1">
        <name>adenosylcob(III)alamin</name>
        <dbReference type="ChEBI" id="CHEBI:18408"/>
    </cofactor>
</comment>
<keyword evidence="2" id="KW-0846">Cobalamin</keyword>
<proteinExistence type="predicted"/>
<protein>
    <recommendedName>
        <fullName evidence="6">B12-dependent ribonucleotide reductase insertion domain-containing protein</fullName>
    </recommendedName>
</protein>
<evidence type="ECO:0000313" key="7">
    <source>
        <dbReference type="EMBL" id="MET3870035.1"/>
    </source>
</evidence>
<organism evidence="7 8">
    <name type="scientific">Methylobacterium radiotolerans</name>
    <dbReference type="NCBI Taxonomy" id="31998"/>
    <lineage>
        <taxon>Bacteria</taxon>
        <taxon>Pseudomonadati</taxon>
        <taxon>Pseudomonadota</taxon>
        <taxon>Alphaproteobacteria</taxon>
        <taxon>Hyphomicrobiales</taxon>
        <taxon>Methylobacteriaceae</taxon>
        <taxon>Methylobacterium</taxon>
    </lineage>
</organism>
<evidence type="ECO:0000313" key="8">
    <source>
        <dbReference type="Proteomes" id="UP001549119"/>
    </source>
</evidence>
<evidence type="ECO:0000256" key="5">
    <source>
        <dbReference type="SAM" id="MobiDB-lite"/>
    </source>
</evidence>
<dbReference type="Gene3D" id="3.30.1620.10">
    <property type="entry name" value="b-12 dependent (class ii) ribonucleotide reductase, Chain A, Domain 2"/>
    <property type="match status" value="1"/>
</dbReference>
<evidence type="ECO:0000256" key="3">
    <source>
        <dbReference type="ARBA" id="ARBA00023002"/>
    </source>
</evidence>
<evidence type="ECO:0000256" key="4">
    <source>
        <dbReference type="ARBA" id="ARBA00023285"/>
    </source>
</evidence>
<keyword evidence="4" id="KW-0170">Cobalt</keyword>
<dbReference type="Proteomes" id="UP001549119">
    <property type="component" value="Unassembled WGS sequence"/>
</dbReference>
<name>A0ABV2NU56_9HYPH</name>
<dbReference type="SUPFAM" id="SSF51998">
    <property type="entry name" value="PFL-like glycyl radical enzymes"/>
    <property type="match status" value="1"/>
</dbReference>
<keyword evidence="8" id="KW-1185">Reference proteome</keyword>
<dbReference type="Pfam" id="PF21995">
    <property type="entry name" value="RNR-II_ins_dom"/>
    <property type="match status" value="1"/>
</dbReference>
<sequence>MAGLFPESLTPARSYFPGMGQAVADRTVNRKIQKPYTAEAVVTFKIPRDDSTSLDSQVAAYAKSQGYGLADYHVDQGDDVTVSGWFIPPYTIQTEEWADVAYRVAVGNASLDPRLRPAGMDPVDAMFDAGTNKVFTDEFGRMHHHLRQASLLMSGRHLQHGDATQRDRNMEVFTNCSTSATTFLLFYLLLNGSGVGRDYSDAMIRADLNQMPIVVPVIDWNHADVGKGLIQGYLTERDARHLYAGRTITTFKVPDSREGWAKAVEIIERFAFEGRREEVLILDFTDVRPNGAPIAGMQGRPASGPGPLMGAIKSIAQVRDAGMAPWRAALYADHYAAECVLVGGARRAARMATKFWKDRTVLDFIAVKRGGFLWSSNNSVTIDEEFRSAVRKLHQLAGGLRGRGSQPAPQPASALGADHRRRGARLPGAARGRPRRLP</sequence>
<keyword evidence="3" id="KW-0560">Oxidoreductase</keyword>
<dbReference type="RefSeq" id="WP_354405241.1">
    <property type="nucleotide sequence ID" value="NZ_JBEPNW010000008.1"/>
</dbReference>
<dbReference type="EMBL" id="JBEPNW010000008">
    <property type="protein sequence ID" value="MET3870035.1"/>
    <property type="molecule type" value="Genomic_DNA"/>
</dbReference>
<dbReference type="PANTHER" id="PTHR43371">
    <property type="entry name" value="VITAMIN B12-DEPENDENT RIBONUCLEOTIDE REDUCTASE"/>
    <property type="match status" value="1"/>
</dbReference>
<evidence type="ECO:0000256" key="2">
    <source>
        <dbReference type="ARBA" id="ARBA00022628"/>
    </source>
</evidence>
<dbReference type="InterPro" id="IPR054158">
    <property type="entry name" value="RNR-II_ins_dom"/>
</dbReference>
<accession>A0ABV2NU56</accession>